<proteinExistence type="predicted"/>
<gene>
    <name evidence="1" type="ORF">PGCG_00288</name>
</gene>
<protein>
    <submittedName>
        <fullName evidence="1">Uncharacterized protein</fullName>
    </submittedName>
</protein>
<keyword evidence="2" id="KW-1185">Reference proteome</keyword>
<evidence type="ECO:0000313" key="2">
    <source>
        <dbReference type="Proteomes" id="UP000204225"/>
    </source>
</evidence>
<name>A0AC59EXM9_9VIRU</name>
<sequence length="358" mass="42159">MSPLTYEIEFIMELSKNIPEKHLNNDVENYLNNILIDIKKSSNNNTAPVFKNNSHHKNNKNVRHFKNNNRRHPTYNKDANATEKTIVSKTSPDKEVVSKDSIEKNLSDKLIIDKPIAQNYRINRMCYINNKSDYDMIITNIRKILNKITEQTYQKLKNEFLCYYKSIYKDISSDDLDKINVYIFESLVYNNIPFNNLYSDLLNDLIVIDPKFTDILNDNLEIFYNVYKYTKLPDSIDYDEISITNKHNDRYKCLCGFYIFCSKIKLVPEKYALDSIANLQKELMVNIKLEGKKEYNELLSQFIFFIVSNITLTSKEDKIVKNIEYLAGLTSKSDPSISNKIIFKHKDMMERNIKYNTP</sequence>
<dbReference type="Proteomes" id="UP000204225">
    <property type="component" value="Segment"/>
</dbReference>
<accession>A0AC59EXM9</accession>
<organism evidence="1 2">
    <name type="scientific">Phaeocystis globosa virus PgV-16T</name>
    <dbReference type="NCBI Taxonomy" id="3071227"/>
    <lineage>
        <taxon>Viruses</taxon>
        <taxon>Varidnaviria</taxon>
        <taxon>Bamfordvirae</taxon>
        <taxon>Nucleocytoviricota</taxon>
        <taxon>Megaviricetes</taxon>
        <taxon>Imitervirales</taxon>
        <taxon>Mesomimiviridae</taxon>
        <taxon>Tethysvirus</taxon>
        <taxon>Tethysvirus hollandense</taxon>
    </lineage>
</organism>
<reference evidence="1 2" key="1">
    <citation type="journal article" date="2013" name="Proc. Natl. Acad. Sci. U.S.A.">
        <title>Genome of Phaeocystis globosa virus PgV-16T highlights the common ancestry of the largest known DNA viruses infecting eukaryotes.</title>
        <authorList>
            <person name="Santini S."/>
            <person name="Jeudy S."/>
            <person name="Bartoli J."/>
            <person name="Poirot O."/>
            <person name="Lescot M."/>
            <person name="Abergel C."/>
            <person name="Barbe V."/>
            <person name="Wommack K.E."/>
            <person name="Noordeloos A.A."/>
            <person name="Brussaard C.P."/>
            <person name="Claverie J.M."/>
        </authorList>
    </citation>
    <scope>NUCLEOTIDE SEQUENCE [LARGE SCALE GENOMIC DNA]</scope>
    <source>
        <strain evidence="1 2">16T</strain>
    </source>
</reference>
<evidence type="ECO:0000313" key="1">
    <source>
        <dbReference type="EMBL" id="AGM15599.1"/>
    </source>
</evidence>
<dbReference type="EMBL" id="KC662249">
    <property type="protein sequence ID" value="AGM15599.1"/>
    <property type="molecule type" value="Genomic_DNA"/>
</dbReference>